<organism evidence="3 4">
    <name type="scientific">Physcomitrium patens</name>
    <name type="common">Spreading-leaved earth moss</name>
    <name type="synonym">Physcomitrella patens</name>
    <dbReference type="NCBI Taxonomy" id="3218"/>
    <lineage>
        <taxon>Eukaryota</taxon>
        <taxon>Viridiplantae</taxon>
        <taxon>Streptophyta</taxon>
        <taxon>Embryophyta</taxon>
        <taxon>Bryophyta</taxon>
        <taxon>Bryophytina</taxon>
        <taxon>Bryopsida</taxon>
        <taxon>Funariidae</taxon>
        <taxon>Funariales</taxon>
        <taxon>Funariaceae</taxon>
        <taxon>Physcomitrium</taxon>
    </lineage>
</organism>
<evidence type="ECO:0000256" key="2">
    <source>
        <dbReference type="PROSITE-ProRule" id="PRU00708"/>
    </source>
</evidence>
<dbReference type="InterPro" id="IPR002885">
    <property type="entry name" value="PPR_rpt"/>
</dbReference>
<dbReference type="GeneID" id="112281675"/>
<evidence type="ECO:0000313" key="3">
    <source>
        <dbReference type="EnsemblPlants" id="Pp3c4_14490V3.6"/>
    </source>
</evidence>
<keyword evidence="4" id="KW-1185">Reference proteome</keyword>
<dbReference type="AlphaFoldDB" id="A0A7I4DVA9"/>
<feature type="repeat" description="PPR" evidence="2">
    <location>
        <begin position="282"/>
        <end position="317"/>
    </location>
</feature>
<protein>
    <recommendedName>
        <fullName evidence="5">Smr domain-containing protein</fullName>
    </recommendedName>
</protein>
<dbReference type="EnsemblPlants" id="Pp3c4_14490V3.6">
    <property type="protein sequence ID" value="Pp3c4_14490V3.6"/>
    <property type="gene ID" value="Pp3c4_14490"/>
</dbReference>
<accession>A0A7I4DVA9</accession>
<reference evidence="3" key="3">
    <citation type="submission" date="2020-12" db="UniProtKB">
        <authorList>
            <consortium name="EnsemblPlants"/>
        </authorList>
    </citation>
    <scope>IDENTIFICATION</scope>
</reference>
<reference evidence="3 4" key="2">
    <citation type="journal article" date="2018" name="Plant J.">
        <title>The Physcomitrella patens chromosome-scale assembly reveals moss genome structure and evolution.</title>
        <authorList>
            <person name="Lang D."/>
            <person name="Ullrich K.K."/>
            <person name="Murat F."/>
            <person name="Fuchs J."/>
            <person name="Jenkins J."/>
            <person name="Haas F.B."/>
            <person name="Piednoel M."/>
            <person name="Gundlach H."/>
            <person name="Van Bel M."/>
            <person name="Meyberg R."/>
            <person name="Vives C."/>
            <person name="Morata J."/>
            <person name="Symeonidi A."/>
            <person name="Hiss M."/>
            <person name="Muchero W."/>
            <person name="Kamisugi Y."/>
            <person name="Saleh O."/>
            <person name="Blanc G."/>
            <person name="Decker E.L."/>
            <person name="van Gessel N."/>
            <person name="Grimwood J."/>
            <person name="Hayes R.D."/>
            <person name="Graham S.W."/>
            <person name="Gunter L.E."/>
            <person name="McDaniel S.F."/>
            <person name="Hoernstein S.N.W."/>
            <person name="Larsson A."/>
            <person name="Li F.W."/>
            <person name="Perroud P.F."/>
            <person name="Phillips J."/>
            <person name="Ranjan P."/>
            <person name="Rokshar D.S."/>
            <person name="Rothfels C.J."/>
            <person name="Schneider L."/>
            <person name="Shu S."/>
            <person name="Stevenson D.W."/>
            <person name="Thummler F."/>
            <person name="Tillich M."/>
            <person name="Villarreal Aguilar J.C."/>
            <person name="Widiez T."/>
            <person name="Wong G.K."/>
            <person name="Wymore A."/>
            <person name="Zhang Y."/>
            <person name="Zimmer A.D."/>
            <person name="Quatrano R.S."/>
            <person name="Mayer K.F.X."/>
            <person name="Goodstein D."/>
            <person name="Casacuberta J.M."/>
            <person name="Vandepoele K."/>
            <person name="Reski R."/>
            <person name="Cuming A.C."/>
            <person name="Tuskan G.A."/>
            <person name="Maumus F."/>
            <person name="Salse J."/>
            <person name="Schmutz J."/>
            <person name="Rensing S.A."/>
        </authorList>
    </citation>
    <scope>NUCLEOTIDE SEQUENCE [LARGE SCALE GENOMIC DNA]</scope>
    <source>
        <strain evidence="3 4">cv. Gransden 2004</strain>
    </source>
</reference>
<evidence type="ECO:0000313" key="4">
    <source>
        <dbReference type="Proteomes" id="UP000006727"/>
    </source>
</evidence>
<dbReference type="OrthoDB" id="42736at2759"/>
<name>A0A7I4DVA9_PHYPA</name>
<dbReference type="EMBL" id="ABEU02000004">
    <property type="status" value="NOT_ANNOTATED_CDS"/>
    <property type="molecule type" value="Genomic_DNA"/>
</dbReference>
<dbReference type="InterPro" id="IPR011990">
    <property type="entry name" value="TPR-like_helical_dom_sf"/>
</dbReference>
<dbReference type="EnsemblPlants" id="Pp3c4_14490V3.4">
    <property type="protein sequence ID" value="Pp3c4_14490V3.4"/>
    <property type="gene ID" value="Pp3c4_14490"/>
</dbReference>
<feature type="repeat" description="PPR" evidence="2">
    <location>
        <begin position="318"/>
        <end position="352"/>
    </location>
</feature>
<dbReference type="Gene3D" id="1.25.40.10">
    <property type="entry name" value="Tetratricopeptide repeat domain"/>
    <property type="match status" value="5"/>
</dbReference>
<reference evidence="3 4" key="1">
    <citation type="journal article" date="2008" name="Science">
        <title>The Physcomitrella genome reveals evolutionary insights into the conquest of land by plants.</title>
        <authorList>
            <person name="Rensing S."/>
            <person name="Lang D."/>
            <person name="Zimmer A."/>
            <person name="Terry A."/>
            <person name="Salamov A."/>
            <person name="Shapiro H."/>
            <person name="Nishiyama T."/>
            <person name="Perroud P.-F."/>
            <person name="Lindquist E."/>
            <person name="Kamisugi Y."/>
            <person name="Tanahashi T."/>
            <person name="Sakakibara K."/>
            <person name="Fujita T."/>
            <person name="Oishi K."/>
            <person name="Shin-I T."/>
            <person name="Kuroki Y."/>
            <person name="Toyoda A."/>
            <person name="Suzuki Y."/>
            <person name="Hashimoto A."/>
            <person name="Yamaguchi K."/>
            <person name="Sugano A."/>
            <person name="Kohara Y."/>
            <person name="Fujiyama A."/>
            <person name="Anterola A."/>
            <person name="Aoki S."/>
            <person name="Ashton N."/>
            <person name="Barbazuk W.B."/>
            <person name="Barker E."/>
            <person name="Bennetzen J."/>
            <person name="Bezanilla M."/>
            <person name="Blankenship R."/>
            <person name="Cho S.H."/>
            <person name="Dutcher S."/>
            <person name="Estelle M."/>
            <person name="Fawcett J.A."/>
            <person name="Gundlach H."/>
            <person name="Hanada K."/>
            <person name="Heyl A."/>
            <person name="Hicks K.A."/>
            <person name="Hugh J."/>
            <person name="Lohr M."/>
            <person name="Mayer K."/>
            <person name="Melkozernov A."/>
            <person name="Murata T."/>
            <person name="Nelson D."/>
            <person name="Pils B."/>
            <person name="Prigge M."/>
            <person name="Reiss B."/>
            <person name="Renner T."/>
            <person name="Rombauts S."/>
            <person name="Rushton P."/>
            <person name="Sanderfoot A."/>
            <person name="Schween G."/>
            <person name="Shiu S.-H."/>
            <person name="Stueber K."/>
            <person name="Theodoulou F.L."/>
            <person name="Tu H."/>
            <person name="Van de Peer Y."/>
            <person name="Verrier P.J."/>
            <person name="Waters E."/>
            <person name="Wood A."/>
            <person name="Yang L."/>
            <person name="Cove D."/>
            <person name="Cuming A."/>
            <person name="Hasebe M."/>
            <person name="Lucas S."/>
            <person name="Mishler D.B."/>
            <person name="Reski R."/>
            <person name="Grigoriev I."/>
            <person name="Quatrano R.S."/>
            <person name="Boore J.L."/>
        </authorList>
    </citation>
    <scope>NUCLEOTIDE SEQUENCE [LARGE SCALE GENOMIC DNA]</scope>
    <source>
        <strain evidence="3 4">cv. Gransden 2004</strain>
    </source>
</reference>
<keyword evidence="1" id="KW-0677">Repeat</keyword>
<dbReference type="RefSeq" id="XP_024374227.1">
    <property type="nucleotide sequence ID" value="XM_024518459.2"/>
</dbReference>
<dbReference type="Gramene" id="Pp3c4_14490V3.5">
    <property type="protein sequence ID" value="Pp3c4_14490V3.5"/>
    <property type="gene ID" value="Pp3c4_14490"/>
</dbReference>
<dbReference type="Proteomes" id="UP000006727">
    <property type="component" value="Chromosome 4"/>
</dbReference>
<dbReference type="KEGG" id="ppp:112281675"/>
<feature type="repeat" description="PPR" evidence="2">
    <location>
        <begin position="458"/>
        <end position="492"/>
    </location>
</feature>
<feature type="repeat" description="PPR" evidence="2">
    <location>
        <begin position="211"/>
        <end position="245"/>
    </location>
</feature>
<dbReference type="PANTHER" id="PTHR47936">
    <property type="entry name" value="PPR_LONG DOMAIN-CONTAINING PROTEIN"/>
    <property type="match status" value="1"/>
</dbReference>
<dbReference type="Gramene" id="Pp3c4_14490V3.4">
    <property type="protein sequence ID" value="Pp3c4_14490V3.4"/>
    <property type="gene ID" value="Pp3c4_14490"/>
</dbReference>
<dbReference type="PROSITE" id="PS51375">
    <property type="entry name" value="PPR"/>
    <property type="match status" value="7"/>
</dbReference>
<evidence type="ECO:0000256" key="1">
    <source>
        <dbReference type="ARBA" id="ARBA00022737"/>
    </source>
</evidence>
<sequence length="792" mass="89201">MGPLRLTLQHVLACPCVPCYRWGSVMRLCLRRFAHVVAETSYMDSPSSYSWRDLDYEVPSPVDYSGLAHRPYWVTREKLQARDDEKEKLVAQVLNPRDEFSVKDMLSCWVRKIGSRHHRLMQENTDGNSLSGARYVRYEQVARTVNAVLQELGRKGYPDEALQVLEWMQLQGWCRLDPHLYTTIIDTLGSSGCLDLAKKIFSDMDDSVKKDTVLYNSLLHAYCKSGQVETANELFNSMKQKDCRPDLSTYNTIMNMYVKTDVGLTKVLSLFKEMCLQGIQPDVVSYDILLAACAPKQHVKEAQRIFDTMKKRRGIKPTVVTYTSLITVYANAGDFRSAMQVFGEMVAEKCQPNVKTFTSLINSCRKGGHVEEAQTIFEAMKEYGVKPNVVTYNALINVYTERGEQDGAQRVFLQMVQSGLQPTGVSFTVLMSSFKATGAFKEVLSIYDQAKQLKTVCSVQTFTEALDACSKAKNIPAMIKVLDDMRAAACPPSAVTCTVLLVALSSKCSNDVEVFDLLHSLEVFDSELAQCCHLLLTNSSKTDTEVFNLLGRCFNHIPQEDEKTWTALGSSLLDALWALGRYRRAALVLGWLCDNSNIHDDLCTVTRNEWKLDVRRLSSGGAIVALYQWLAHLFLIAQQVDLLEYSDSEDDSNTSDSYEDFAALSLFEDNARLDESVVNVEVTVPYLPSLVQFEAKESIHDGSEGMNVIEETKAFPRFVTIITGWGKLSKEEGRSQVRAGIEREIIKLGVPFRTSNDAGRWTANGEALLRWLLRPETPSRLTLWDMSARLSR</sequence>
<feature type="repeat" description="PPR" evidence="2">
    <location>
        <begin position="353"/>
        <end position="387"/>
    </location>
</feature>
<feature type="repeat" description="PPR" evidence="2">
    <location>
        <begin position="246"/>
        <end position="281"/>
    </location>
</feature>
<dbReference type="PANTHER" id="PTHR47936:SF1">
    <property type="entry name" value="PENTATRICOPEPTIDE REPEAT-CONTAINING PROTEIN GUN1, CHLOROPLASTIC"/>
    <property type="match status" value="1"/>
</dbReference>
<dbReference type="Pfam" id="PF01535">
    <property type="entry name" value="PPR"/>
    <property type="match status" value="2"/>
</dbReference>
<proteinExistence type="predicted"/>
<dbReference type="NCBIfam" id="TIGR00756">
    <property type="entry name" value="PPR"/>
    <property type="match status" value="5"/>
</dbReference>
<evidence type="ECO:0008006" key="5">
    <source>
        <dbReference type="Google" id="ProtNLM"/>
    </source>
</evidence>
<feature type="repeat" description="PPR" evidence="2">
    <location>
        <begin position="388"/>
        <end position="422"/>
    </location>
</feature>
<gene>
    <name evidence="3" type="primary">LOC112281675</name>
</gene>
<dbReference type="Pfam" id="PF13812">
    <property type="entry name" value="PPR_3"/>
    <property type="match status" value="3"/>
</dbReference>
<dbReference type="Gramene" id="Pp3c4_14490V3.6">
    <property type="protein sequence ID" value="Pp3c4_14490V3.6"/>
    <property type="gene ID" value="Pp3c4_14490"/>
</dbReference>
<dbReference type="EnsemblPlants" id="Pp3c4_14490V3.5">
    <property type="protein sequence ID" value="Pp3c4_14490V3.5"/>
    <property type="gene ID" value="Pp3c4_14490"/>
</dbReference>
<dbReference type="Pfam" id="PF13041">
    <property type="entry name" value="PPR_2"/>
    <property type="match status" value="1"/>
</dbReference>